<evidence type="ECO:0000313" key="2">
    <source>
        <dbReference type="Proteomes" id="UP001500909"/>
    </source>
</evidence>
<name>A0ABN1A3X6_9ACTN</name>
<organism evidence="1 2">
    <name type="scientific">Streptomyces olivaceiscleroticus</name>
    <dbReference type="NCBI Taxonomy" id="68245"/>
    <lineage>
        <taxon>Bacteria</taxon>
        <taxon>Bacillati</taxon>
        <taxon>Actinomycetota</taxon>
        <taxon>Actinomycetes</taxon>
        <taxon>Kitasatosporales</taxon>
        <taxon>Streptomycetaceae</taxon>
        <taxon>Streptomyces</taxon>
    </lineage>
</organism>
<accession>A0ABN1A3X6</accession>
<evidence type="ECO:0000313" key="1">
    <source>
        <dbReference type="EMBL" id="GAA0466968.1"/>
    </source>
</evidence>
<sequence length="267" mass="29400">MSSIARTDPFFRAVISPAFTREHITDLAAGRCAAIRVPDCLPADLCGQTLRALESRTFDTYGKKRVNPPVMRFGIGVSDHREQGQVADGYWNAVKADRQAWLDLGLPFDPFEECRAALGANWPGGVAVGRRGGREMGAGVAREPNQGFQVHFDDALREFSGDLLDAALVAQFAFNLYLSVPETGGETVLWRHLWHPADEKFRLLDSYGYDEAVVDDAESLEFKPEVGEAILINPRYFHAVRPSQGSRRIALGFAVGMTATGELLTWG</sequence>
<comment type="caution">
    <text evidence="1">The sequence shown here is derived from an EMBL/GenBank/DDBJ whole genome shotgun (WGS) entry which is preliminary data.</text>
</comment>
<dbReference type="Pfam" id="PF22814">
    <property type="entry name" value="WelO5"/>
    <property type="match status" value="1"/>
</dbReference>
<proteinExistence type="predicted"/>
<reference evidence="1 2" key="1">
    <citation type="journal article" date="2019" name="Int. J. Syst. Evol. Microbiol.">
        <title>The Global Catalogue of Microorganisms (GCM) 10K type strain sequencing project: providing services to taxonomists for standard genome sequencing and annotation.</title>
        <authorList>
            <consortium name="The Broad Institute Genomics Platform"/>
            <consortium name="The Broad Institute Genome Sequencing Center for Infectious Disease"/>
            <person name="Wu L."/>
            <person name="Ma J."/>
        </authorList>
    </citation>
    <scope>NUCLEOTIDE SEQUENCE [LARGE SCALE GENOMIC DNA]</scope>
    <source>
        <strain evidence="1 2">JCM 4805</strain>
    </source>
</reference>
<keyword evidence="2" id="KW-1185">Reference proteome</keyword>
<dbReference type="Proteomes" id="UP001500909">
    <property type="component" value="Unassembled WGS sequence"/>
</dbReference>
<gene>
    <name evidence="1" type="ORF">GCM10010361_33970</name>
</gene>
<protein>
    <recommendedName>
        <fullName evidence="3">Proline hydroxylase</fullName>
    </recommendedName>
</protein>
<evidence type="ECO:0008006" key="3">
    <source>
        <dbReference type="Google" id="ProtNLM"/>
    </source>
</evidence>
<dbReference type="RefSeq" id="WP_346095774.1">
    <property type="nucleotide sequence ID" value="NZ_BAAABY010000023.1"/>
</dbReference>
<dbReference type="EMBL" id="BAAABY010000023">
    <property type="protein sequence ID" value="GAA0466968.1"/>
    <property type="molecule type" value="Genomic_DNA"/>
</dbReference>
<dbReference type="Gene3D" id="2.60.120.620">
    <property type="entry name" value="q2cbj1_9rhob like domain"/>
    <property type="match status" value="1"/>
</dbReference>
<dbReference type="InterPro" id="IPR055091">
    <property type="entry name" value="WelO5-like"/>
</dbReference>